<dbReference type="Proteomes" id="UP000177202">
    <property type="component" value="Unassembled WGS sequence"/>
</dbReference>
<reference evidence="1 2" key="1">
    <citation type="journal article" date="2016" name="Nat. Commun.">
        <title>Thousands of microbial genomes shed light on interconnected biogeochemical processes in an aquifer system.</title>
        <authorList>
            <person name="Anantharaman K."/>
            <person name="Brown C.T."/>
            <person name="Hug L.A."/>
            <person name="Sharon I."/>
            <person name="Castelle C.J."/>
            <person name="Probst A.J."/>
            <person name="Thomas B.C."/>
            <person name="Singh A."/>
            <person name="Wilkins M.J."/>
            <person name="Karaoz U."/>
            <person name="Brodie E.L."/>
            <person name="Williams K.H."/>
            <person name="Hubbard S.S."/>
            <person name="Banfield J.F."/>
        </authorList>
    </citation>
    <scope>NUCLEOTIDE SEQUENCE [LARGE SCALE GENOMIC DNA]</scope>
</reference>
<dbReference type="EMBL" id="MHWP01000009">
    <property type="protein sequence ID" value="OHB10733.1"/>
    <property type="molecule type" value="Genomic_DNA"/>
</dbReference>
<protein>
    <submittedName>
        <fullName evidence="1">Uncharacterized protein</fullName>
    </submittedName>
</protein>
<evidence type="ECO:0000313" key="2">
    <source>
        <dbReference type="Proteomes" id="UP000177202"/>
    </source>
</evidence>
<evidence type="ECO:0000313" key="1">
    <source>
        <dbReference type="EMBL" id="OHB10733.1"/>
    </source>
</evidence>
<accession>A0A1G2UN15</accession>
<name>A0A1G2UN15_9BACT</name>
<organism evidence="1 2">
    <name type="scientific">Candidatus Zambryskibacteria bacterium RIFCSPLOWO2_02_FULL_44_12b</name>
    <dbReference type="NCBI Taxonomy" id="1802772"/>
    <lineage>
        <taxon>Bacteria</taxon>
        <taxon>Candidatus Zambryskiibacteriota</taxon>
    </lineage>
</organism>
<gene>
    <name evidence="1" type="ORF">A3H60_01245</name>
</gene>
<sequence length="139" mass="16065">MKAFLIATGVVILLLVGSFWWSGNIQSNEPDIISTTGIHWHPELEIFVEGEKIEIPQNTGLIGKHSPIHTHEDLPIIHLEFEGIVRKDDVRLSRFFEVWRKDFKEFSPNVSMTVNGQENTELESYIMQNGDKIVLRYFN</sequence>
<proteinExistence type="predicted"/>
<comment type="caution">
    <text evidence="1">The sequence shown here is derived from an EMBL/GenBank/DDBJ whole genome shotgun (WGS) entry which is preliminary data.</text>
</comment>
<dbReference type="AlphaFoldDB" id="A0A1G2UN15"/>